<dbReference type="PANTHER" id="PTHR37069:SF2">
    <property type="entry name" value="PIGGYBAC TRANSPOSABLE ELEMENT-DERIVED PROTEIN DOMAIN-CONTAINING PROTEIN"/>
    <property type="match status" value="1"/>
</dbReference>
<dbReference type="EMBL" id="BSXT01001304">
    <property type="protein sequence ID" value="GMF41088.1"/>
    <property type="molecule type" value="Genomic_DNA"/>
</dbReference>
<comment type="caution">
    <text evidence="2">The sequence shown here is derived from an EMBL/GenBank/DDBJ whole genome shotgun (WGS) entry which is preliminary data.</text>
</comment>
<keyword evidence="3" id="KW-1185">Reference proteome</keyword>
<feature type="compositionally biased region" description="Polar residues" evidence="1">
    <location>
        <begin position="213"/>
        <end position="239"/>
    </location>
</feature>
<organism evidence="2 3">
    <name type="scientific">Phytophthora fragariaefolia</name>
    <dbReference type="NCBI Taxonomy" id="1490495"/>
    <lineage>
        <taxon>Eukaryota</taxon>
        <taxon>Sar</taxon>
        <taxon>Stramenopiles</taxon>
        <taxon>Oomycota</taxon>
        <taxon>Peronosporomycetes</taxon>
        <taxon>Peronosporales</taxon>
        <taxon>Peronosporaceae</taxon>
        <taxon>Phytophthora</taxon>
    </lineage>
</organism>
<accession>A0A9W7CW93</accession>
<evidence type="ECO:0000313" key="3">
    <source>
        <dbReference type="Proteomes" id="UP001165121"/>
    </source>
</evidence>
<dbReference type="Proteomes" id="UP001165121">
    <property type="component" value="Unassembled WGS sequence"/>
</dbReference>
<feature type="region of interest" description="Disordered" evidence="1">
    <location>
        <begin position="156"/>
        <end position="240"/>
    </location>
</feature>
<evidence type="ECO:0000256" key="1">
    <source>
        <dbReference type="SAM" id="MobiDB-lite"/>
    </source>
</evidence>
<gene>
    <name evidence="2" type="ORF">Pfra01_001286100</name>
</gene>
<reference evidence="2" key="1">
    <citation type="submission" date="2023-04" db="EMBL/GenBank/DDBJ databases">
        <title>Phytophthora fragariaefolia NBRC 109709.</title>
        <authorList>
            <person name="Ichikawa N."/>
            <person name="Sato H."/>
            <person name="Tonouchi N."/>
        </authorList>
    </citation>
    <scope>NUCLEOTIDE SEQUENCE</scope>
    <source>
        <strain evidence="2">NBRC 109709</strain>
    </source>
</reference>
<proteinExistence type="predicted"/>
<feature type="region of interest" description="Disordered" evidence="1">
    <location>
        <begin position="1"/>
        <end position="29"/>
    </location>
</feature>
<dbReference type="AlphaFoldDB" id="A0A9W7CW93"/>
<dbReference type="PANTHER" id="PTHR37069">
    <property type="entry name" value="DDE_TNP_1_7 DOMAIN-CONTAINING PROTEIN"/>
    <property type="match status" value="1"/>
</dbReference>
<protein>
    <submittedName>
        <fullName evidence="2">Unnamed protein product</fullName>
    </submittedName>
</protein>
<name>A0A9W7CW93_9STRA</name>
<evidence type="ECO:0000313" key="2">
    <source>
        <dbReference type="EMBL" id="GMF41088.1"/>
    </source>
</evidence>
<sequence length="251" mass="26711">MPRKRAPPQSQHNGERKRRRSKQGTADNSAYTVKLASKLDFHGVWRELKAAGWTSKPPRGLDNRYRYVYRVVPATGKLARITCLERKQCWSDGQNGGCIVDGATTQTLHPSSINKRGVPGADDGHHQAARGDACCGVGVGDGISSVVVGISQNDDNTAALRDNGDGGRTMCGEKDNGNDGADSGVHCVPSAQARPDGVSETPSRSNARHADHNITSPTAVTDSATSASPRSRTPATPANEQLLLKKMVFSK</sequence>